<dbReference type="PANTHER" id="PTHR14944:SF2">
    <property type="entry name" value="RPA-RELATED PROTEIN RADX"/>
    <property type="match status" value="1"/>
</dbReference>
<dbReference type="PANTHER" id="PTHR14944">
    <property type="entry name" value="RPA-RELATED PROTEIN RADX"/>
    <property type="match status" value="1"/>
</dbReference>
<dbReference type="InterPro" id="IPR040893">
    <property type="entry name" value="RADX"/>
</dbReference>
<evidence type="ECO:0000313" key="3">
    <source>
        <dbReference type="EMBL" id="RAW31152.1"/>
    </source>
</evidence>
<dbReference type="Gene3D" id="2.40.50.140">
    <property type="entry name" value="Nucleic acid-binding proteins"/>
    <property type="match status" value="1"/>
</dbReference>
<dbReference type="InterPro" id="IPR012340">
    <property type="entry name" value="NA-bd_OB-fold"/>
</dbReference>
<dbReference type="VEuPathDB" id="FungiDB:PC110_g12485"/>
<name>A0A329S6I8_9STRA</name>
<evidence type="ECO:0000313" key="4">
    <source>
        <dbReference type="Proteomes" id="UP000251314"/>
    </source>
</evidence>
<dbReference type="Proteomes" id="UP000736787">
    <property type="component" value="Unassembled WGS sequence"/>
</dbReference>
<accession>A0A329S6I8</accession>
<dbReference type="OrthoDB" id="123282at2759"/>
<gene>
    <name evidence="3" type="ORF">PC110_g12485</name>
    <name evidence="2" type="ORF">PC117_g9684</name>
</gene>
<organism evidence="3 4">
    <name type="scientific">Phytophthora cactorum</name>
    <dbReference type="NCBI Taxonomy" id="29920"/>
    <lineage>
        <taxon>Eukaryota</taxon>
        <taxon>Sar</taxon>
        <taxon>Stramenopiles</taxon>
        <taxon>Oomycota</taxon>
        <taxon>Peronosporomycetes</taxon>
        <taxon>Peronosporales</taxon>
        <taxon>Peronosporaceae</taxon>
        <taxon>Phytophthora</taxon>
    </lineage>
</organism>
<dbReference type="AlphaFoldDB" id="A0A329S6I8"/>
<sequence length="748" mass="84034">MSSILTTHGVRQLYQDAGDAAIRLQVLGVYRYLADPALKERLGQSFVDAHYVFDVLVSDGRHKMKAVLAPKCRKLVWTRELTARSLITVTKFKVFMEDEEHKHRIVLLQDVGVTSLSDDGVLPDKVVARRYGARQTDDQLDFISTVNPREVELLPLVGERLYYLPLRSDHYTLDWACSFTGGMPDEDSPLDELESSWSDRYGTPGTDDGQESTASSVAWNIVPDDCSDLFTPECKKLHTILEALDRIKGNNRQASSSNSSPPMLGAIRVKSKVLNLGDPSISNPFPFAFNAVVVDTTGVFEVMFLGAMCAKYYLSLHEGDLLQFRGYSSVSPRELEWKNSTSPLVCYPHDSSGNVYHVPKKYWKFLEMAKIAPHLLAEASLSSQPAGSWNLHQLRPSWLECNLVTTLNTRYWGKNASSDLAAMYFDFVGVLSNVGRICRGRKRRLDEDAAEVTEYRWVKMIDSSSSHELVIKVGECSQPAVFRALEAGNTLMVTKLQWVIRSDRRIQYATTSTFSVLRMNEAVIPFHSLEECNLNVFFANNVRKNAVLASRKSLGESKLTAHIEKKYRPRNRLPTDVEEFKEAFDLDVCSFSDLLMLLQRMEAFEHRHVGFIGQVRAISDGEDPAKDGPSVLLQLNEAKSTDQLLTVAVSINALYQRPAVKGNVKTVTSPEALPLIRLLPTAIVDEMYAKAFEDGPARSTRSKTPGLSLEFIEEFLLSSKRDFFFSLQLYRNGIGHVTWEVDAILAMP</sequence>
<dbReference type="EMBL" id="MJFZ01000335">
    <property type="protein sequence ID" value="RAW31152.1"/>
    <property type="molecule type" value="Genomic_DNA"/>
</dbReference>
<reference evidence="3 4" key="1">
    <citation type="submission" date="2018-01" db="EMBL/GenBank/DDBJ databases">
        <title>Draft genome of the strawberry crown rot pathogen Phytophthora cactorum.</title>
        <authorList>
            <person name="Armitage A.D."/>
            <person name="Lysoe E."/>
            <person name="Nellist C.F."/>
            <person name="Harrison R.J."/>
            <person name="Brurberg M.B."/>
        </authorList>
    </citation>
    <scope>NUCLEOTIDE SEQUENCE [LARGE SCALE GENOMIC DNA]</scope>
    <source>
        <strain evidence="3 4">10300</strain>
    </source>
</reference>
<dbReference type="GO" id="GO:0003697">
    <property type="term" value="F:single-stranded DNA binding"/>
    <property type="evidence" value="ECO:0007669"/>
    <property type="project" value="InterPro"/>
</dbReference>
<proteinExistence type="predicted"/>
<keyword evidence="4" id="KW-1185">Reference proteome</keyword>
<comment type="caution">
    <text evidence="3">The sequence shown here is derived from an EMBL/GenBank/DDBJ whole genome shotgun (WGS) entry which is preliminary data.</text>
</comment>
<evidence type="ECO:0000256" key="1">
    <source>
        <dbReference type="SAM" id="MobiDB-lite"/>
    </source>
</evidence>
<evidence type="ECO:0000313" key="2">
    <source>
        <dbReference type="EMBL" id="KAG2942705.1"/>
    </source>
</evidence>
<reference evidence="2" key="2">
    <citation type="submission" date="2018-10" db="EMBL/GenBank/DDBJ databases">
        <title>Effector identification in a new, highly contiguous assembly of the strawberry crown rot pathogen Phytophthora cactorum.</title>
        <authorList>
            <person name="Armitage A.D."/>
            <person name="Nellist C.F."/>
            <person name="Bates H."/>
            <person name="Vickerstaff R.J."/>
            <person name="Harrison R.J."/>
        </authorList>
    </citation>
    <scope>NUCLEOTIDE SEQUENCE</scope>
    <source>
        <strain evidence="2">4040</strain>
    </source>
</reference>
<dbReference type="Proteomes" id="UP000251314">
    <property type="component" value="Unassembled WGS sequence"/>
</dbReference>
<protein>
    <submittedName>
        <fullName evidence="3">Uncharacterized protein</fullName>
    </submittedName>
</protein>
<dbReference type="Pfam" id="PF17659">
    <property type="entry name" value="RADX"/>
    <property type="match status" value="1"/>
</dbReference>
<feature type="region of interest" description="Disordered" evidence="1">
    <location>
        <begin position="187"/>
        <end position="213"/>
    </location>
</feature>
<dbReference type="EMBL" id="RCMK01000225">
    <property type="protein sequence ID" value="KAG2942705.1"/>
    <property type="molecule type" value="Genomic_DNA"/>
</dbReference>